<evidence type="ECO:0000313" key="2">
    <source>
        <dbReference type="Proteomes" id="UP000198984"/>
    </source>
</evidence>
<sequence length="117" mass="13776">MRWFVAKIVYQIICGSGNHMPQFDEQLRLISAETKQEAAQKAREIGQQEQYAFRNQKQELVEWKFINVPELFTLDQLSDGMELYSRIEEPSDANAYVAWLQMKSAQLQESRFIEINN</sequence>
<gene>
    <name evidence="1" type="ORF">SAMN04488505_113156</name>
</gene>
<evidence type="ECO:0008006" key="3">
    <source>
        <dbReference type="Google" id="ProtNLM"/>
    </source>
</evidence>
<dbReference type="OrthoDB" id="795527at2"/>
<dbReference type="AlphaFoldDB" id="A0A1H8JWG2"/>
<dbReference type="Pfam" id="PF14119">
    <property type="entry name" value="DUF4288"/>
    <property type="match status" value="1"/>
</dbReference>
<name>A0A1H8JWG2_9BACT</name>
<dbReference type="RefSeq" id="WP_089921141.1">
    <property type="nucleotide sequence ID" value="NZ_FOBB01000013.1"/>
</dbReference>
<accession>A0A1H8JWG2</accession>
<dbReference type="Proteomes" id="UP000198984">
    <property type="component" value="Unassembled WGS sequence"/>
</dbReference>
<dbReference type="STRING" id="573321.SAMN04488505_113156"/>
<organism evidence="1 2">
    <name type="scientific">Chitinophaga rupis</name>
    <dbReference type="NCBI Taxonomy" id="573321"/>
    <lineage>
        <taxon>Bacteria</taxon>
        <taxon>Pseudomonadati</taxon>
        <taxon>Bacteroidota</taxon>
        <taxon>Chitinophagia</taxon>
        <taxon>Chitinophagales</taxon>
        <taxon>Chitinophagaceae</taxon>
        <taxon>Chitinophaga</taxon>
    </lineage>
</organism>
<dbReference type="InterPro" id="IPR025630">
    <property type="entry name" value="DUF4288"/>
</dbReference>
<dbReference type="EMBL" id="FOBB01000013">
    <property type="protein sequence ID" value="SEN84558.1"/>
    <property type="molecule type" value="Genomic_DNA"/>
</dbReference>
<protein>
    <recommendedName>
        <fullName evidence="3">DUF4288 domain-containing protein</fullName>
    </recommendedName>
</protein>
<keyword evidence="2" id="KW-1185">Reference proteome</keyword>
<proteinExistence type="predicted"/>
<reference evidence="1 2" key="1">
    <citation type="submission" date="2016-10" db="EMBL/GenBank/DDBJ databases">
        <authorList>
            <person name="de Groot N.N."/>
        </authorList>
    </citation>
    <scope>NUCLEOTIDE SEQUENCE [LARGE SCALE GENOMIC DNA]</scope>
    <source>
        <strain evidence="1 2">DSM 21039</strain>
    </source>
</reference>
<evidence type="ECO:0000313" key="1">
    <source>
        <dbReference type="EMBL" id="SEN84558.1"/>
    </source>
</evidence>